<feature type="repeat" description="TPR" evidence="3">
    <location>
        <begin position="941"/>
        <end position="974"/>
    </location>
</feature>
<comment type="caution">
    <text evidence="4">The sequence shown here is derived from an EMBL/GenBank/DDBJ whole genome shotgun (WGS) entry which is preliminary data.</text>
</comment>
<reference evidence="4" key="1">
    <citation type="submission" date="2022-07" db="EMBL/GenBank/DDBJ databases">
        <title>Phylogenomic reconstructions and comparative analyses of Kickxellomycotina fungi.</title>
        <authorList>
            <person name="Reynolds N.K."/>
            <person name="Stajich J.E."/>
            <person name="Barry K."/>
            <person name="Grigoriev I.V."/>
            <person name="Crous P."/>
            <person name="Smith M.E."/>
        </authorList>
    </citation>
    <scope>NUCLEOTIDE SEQUENCE</scope>
    <source>
        <strain evidence="4">NBRC 105413</strain>
    </source>
</reference>
<dbReference type="InterPro" id="IPR019734">
    <property type="entry name" value="TPR_rpt"/>
</dbReference>
<accession>A0A9W7XRP6</accession>
<evidence type="ECO:0000256" key="1">
    <source>
        <dbReference type="ARBA" id="ARBA00022737"/>
    </source>
</evidence>
<sequence>MSVIFKAKLKSAKAAVADRDYEYAYDLCQDLLELDAENYNVYIFLGVACQHLGKWTEGETAYEKAKSMPKANILAWQGASALQEASGDKSKYKRALEELRDRYIKEDDPEKAWETMYKVIEMVEKSGDRRRLVSELRQLTEGGKMHALLSAGMTEPEVPTEREVLERMYAVESNLDSQTIESEIEKRRTRLSAGPIGRVRHQVKSEVWGQSGLLATLSRLVALHLDDEERFDWEERYFEELRQRAPIVDDAKERAEMADEAVQVARDLANNGRCASAFEFLLDSGICSGSIKDREIRELCASYLQVFGEHSLAPAAQVLLDADDSGAVEQKKHRLQLAEEAQRRAPDSPFAQVQFLLAAFDAREFRTAADFGSLARTTVNEFAAINAGVSSSHGLFVIDLAVADAYLKVGPEHAADAEVLYRRCLVARPGDPRATLGLGLALCALGSFGESRQLLQAALDSDSSNHMALGGLGAVMLEEGDATGAAQTLERAVALDPSCAQYHSDLGWAYWRTGGDKQTDKSFAFSNWLAAARLDSSSTKTFGGLAKWYTQAGDAVRARRCLEKAVSLDAANSDAGETLARIYAQEGRDDLLQILLERATEAQRSQGWAWRMLGLLHLRLGAGEPAVLAFRSALAADRADVRSWEGMCEAYMAVGRTSAAVRVAARVIELSPDQVGGHWLGARAALMAGDPEAALSHLEAALALGDDAWADALAVARAETLAACAARWHSRGLFARVADAGAEALKTLENAQHPSFLIWGIAFSACVWIARGLKLFVAGCEGDSTRGVDAMRKLIARARAEEKALTVPRFLRETLDIANGAREDDRADGFASLVFELAERCARLRILLAPSLAHASSAWADLGHVYCERDATMHPLLLGRQIEGPRPLLDGAGRCARAAVQLDDDSVRAYLLQGVVATWSGDAMLAQHAFIKASRRSPHSAQPWASLGFLYMHFNDIDLASRAFSRALALDPEHVGARLGAAVAAEKTQSPACVDLFEACLQAPDAARAIADYGFAKQVWLGAARRGSSHRSFSEQSRLALAIYAARRYVARTSDPRGEGAHLLGLLLEQNAEWEAAADAYACHVAKTSSDQRKWVALVHLARAQCGAGQFAQSTETYALVRHLKQPNDPLRIFFCTLGHSLALFFAQRLEESLAHFEIALEQAEAAPRQRAFVAVMLGQVLWALGSAEHRRLARQHLIDVMSQSDAQLSVLPGLTTLFAIGLLQDDADLIAATYPELLKHRNADPLHNIVRLESYLALLREDTAAARRAVSKALYRSPADASLWLLASHIDLLAGHAGDAAESARGALQLFTYAARGHFSSWSVAPPLALVNSAKLQVAVDACTVEARALRISGSCGKSAKSAANKAVMLQPWVPDTWALLD</sequence>
<evidence type="ECO:0000313" key="4">
    <source>
        <dbReference type="EMBL" id="KAJ1648364.1"/>
    </source>
</evidence>
<evidence type="ECO:0000313" key="5">
    <source>
        <dbReference type="Proteomes" id="UP001145021"/>
    </source>
</evidence>
<proteinExistence type="predicted"/>
<keyword evidence="1" id="KW-0677">Repeat</keyword>
<evidence type="ECO:0000256" key="2">
    <source>
        <dbReference type="ARBA" id="ARBA00022803"/>
    </source>
</evidence>
<keyword evidence="2 3" id="KW-0802">TPR repeat</keyword>
<evidence type="ECO:0000256" key="3">
    <source>
        <dbReference type="PROSITE-ProRule" id="PRU00339"/>
    </source>
</evidence>
<dbReference type="PROSITE" id="PS50005">
    <property type="entry name" value="TPR"/>
    <property type="match status" value="2"/>
</dbReference>
<dbReference type="SMART" id="SM00028">
    <property type="entry name" value="TPR"/>
    <property type="match status" value="12"/>
</dbReference>
<dbReference type="PANTHER" id="PTHR15704">
    <property type="entry name" value="SUPERKILLER 3 PROTEIN-RELATED"/>
    <property type="match status" value="1"/>
</dbReference>
<protein>
    <submittedName>
        <fullName evidence="4">Superkiller protein 3</fullName>
    </submittedName>
</protein>
<name>A0A9W7XRP6_9FUNG</name>
<dbReference type="EMBL" id="JANBOH010000006">
    <property type="protein sequence ID" value="KAJ1648364.1"/>
    <property type="molecule type" value="Genomic_DNA"/>
</dbReference>
<dbReference type="PANTHER" id="PTHR15704:SF7">
    <property type="entry name" value="SUPERKILLER COMPLEX PROTEIN 3"/>
    <property type="match status" value="1"/>
</dbReference>
<dbReference type="GO" id="GO:0006401">
    <property type="term" value="P:RNA catabolic process"/>
    <property type="evidence" value="ECO:0007669"/>
    <property type="project" value="InterPro"/>
</dbReference>
<feature type="repeat" description="TPR" evidence="3">
    <location>
        <begin position="466"/>
        <end position="499"/>
    </location>
</feature>
<dbReference type="Gene3D" id="1.25.40.10">
    <property type="entry name" value="Tetratricopeptide repeat domain"/>
    <property type="match status" value="4"/>
</dbReference>
<keyword evidence="5" id="KW-1185">Reference proteome</keyword>
<gene>
    <name evidence="4" type="primary">SKI3</name>
    <name evidence="4" type="ORF">LPJ64_000313</name>
</gene>
<organism evidence="4 5">
    <name type="scientific">Coemansia asiatica</name>
    <dbReference type="NCBI Taxonomy" id="1052880"/>
    <lineage>
        <taxon>Eukaryota</taxon>
        <taxon>Fungi</taxon>
        <taxon>Fungi incertae sedis</taxon>
        <taxon>Zoopagomycota</taxon>
        <taxon>Kickxellomycotina</taxon>
        <taxon>Kickxellomycetes</taxon>
        <taxon>Kickxellales</taxon>
        <taxon>Kickxellaceae</taxon>
        <taxon>Coemansia</taxon>
    </lineage>
</organism>
<dbReference type="GO" id="GO:0055087">
    <property type="term" value="C:Ski complex"/>
    <property type="evidence" value="ECO:0007669"/>
    <property type="project" value="InterPro"/>
</dbReference>
<dbReference type="SUPFAM" id="SSF48452">
    <property type="entry name" value="TPR-like"/>
    <property type="match status" value="4"/>
</dbReference>
<dbReference type="Proteomes" id="UP001145021">
    <property type="component" value="Unassembled WGS sequence"/>
</dbReference>
<dbReference type="InterPro" id="IPR011990">
    <property type="entry name" value="TPR-like_helical_dom_sf"/>
</dbReference>
<dbReference type="InterPro" id="IPR039226">
    <property type="entry name" value="Ski3/TTC37"/>
</dbReference>
<dbReference type="Pfam" id="PF13432">
    <property type="entry name" value="TPR_16"/>
    <property type="match status" value="4"/>
</dbReference>